<keyword evidence="1" id="KW-0677">Repeat</keyword>
<dbReference type="SUPFAM" id="SSF48403">
    <property type="entry name" value="Ankyrin repeat"/>
    <property type="match status" value="1"/>
</dbReference>
<protein>
    <submittedName>
        <fullName evidence="4">Ankyrin repeat-containing domain protein</fullName>
    </submittedName>
</protein>
<sequence length="463" mass="49586">MVATMESDEIADILRAPYLMSEAISEGHTEVVKLLIAAGAPVTHESTGQSPPLSWAMYKNKPEIAKILLDSGASLDISIDRGTPLWWAASHGYTEMARLILAHGAPVHYVDRGERALWVAAKNGYTETVALLLEAAADVETTGQSGMTPLQIASTRGQDKVVALLLAHGASPHTASRLLTPGPPPPMSAPLVENALTAAARHGHLEVARLLLEAGVDTEARLPPTDTPLFQAASGGHAAVIKLLLEKGADLSYRSKHGYTVLSCAAQRGHPKAILALLEHCKSHRTSQDYSDFIDAADNYNRTPLFFATLHGHADVVRILLAGGSSAVDTPSDSARTPRSIAAANNELIPSDSSLKPMLEDIWHSISDPTLTTVHGEGKPDRIEGALNLVDPFGLLPDFCAACKAPISSLDCHYRCEICKMEVSGSWEICVDCSARGAHCLDPAHQLVRLEADPNPYWMDLWA</sequence>
<dbReference type="InterPro" id="IPR036770">
    <property type="entry name" value="Ankyrin_rpt-contain_sf"/>
</dbReference>
<dbReference type="InterPro" id="IPR002110">
    <property type="entry name" value="Ankyrin_rpt"/>
</dbReference>
<evidence type="ECO:0000256" key="2">
    <source>
        <dbReference type="ARBA" id="ARBA00023043"/>
    </source>
</evidence>
<keyword evidence="5" id="KW-1185">Reference proteome</keyword>
<feature type="repeat" description="ANK" evidence="3">
    <location>
        <begin position="112"/>
        <end position="144"/>
    </location>
</feature>
<organism evidence="4 5">
    <name type="scientific">Aspergillus pseudodeflectus</name>
    <dbReference type="NCBI Taxonomy" id="176178"/>
    <lineage>
        <taxon>Eukaryota</taxon>
        <taxon>Fungi</taxon>
        <taxon>Dikarya</taxon>
        <taxon>Ascomycota</taxon>
        <taxon>Pezizomycotina</taxon>
        <taxon>Eurotiomycetes</taxon>
        <taxon>Eurotiomycetidae</taxon>
        <taxon>Eurotiales</taxon>
        <taxon>Aspergillaceae</taxon>
        <taxon>Aspergillus</taxon>
        <taxon>Aspergillus subgen. Nidulantes</taxon>
    </lineage>
</organism>
<dbReference type="InterPro" id="IPR050889">
    <property type="entry name" value="Dendritic_Spine_Reg/Scaffold"/>
</dbReference>
<evidence type="ECO:0000256" key="3">
    <source>
        <dbReference type="PROSITE-ProRule" id="PRU00023"/>
    </source>
</evidence>
<comment type="caution">
    <text evidence="4">The sequence shown here is derived from an EMBL/GenBank/DDBJ whole genome shotgun (WGS) entry which is preliminary data.</text>
</comment>
<evidence type="ECO:0000313" key="4">
    <source>
        <dbReference type="EMBL" id="KAL2861925.1"/>
    </source>
</evidence>
<dbReference type="SMART" id="SM00248">
    <property type="entry name" value="ANK"/>
    <property type="match status" value="9"/>
</dbReference>
<dbReference type="PROSITE" id="PS50297">
    <property type="entry name" value="ANK_REP_REGION"/>
    <property type="match status" value="6"/>
</dbReference>
<proteinExistence type="predicted"/>
<feature type="repeat" description="ANK" evidence="3">
    <location>
        <begin position="145"/>
        <end position="177"/>
    </location>
</feature>
<evidence type="ECO:0000313" key="5">
    <source>
        <dbReference type="Proteomes" id="UP001610444"/>
    </source>
</evidence>
<feature type="repeat" description="ANK" evidence="3">
    <location>
        <begin position="191"/>
        <end position="223"/>
    </location>
</feature>
<dbReference type="EMBL" id="JBFXLR010000001">
    <property type="protein sequence ID" value="KAL2861925.1"/>
    <property type="molecule type" value="Genomic_DNA"/>
</dbReference>
<reference evidence="4 5" key="1">
    <citation type="submission" date="2024-07" db="EMBL/GenBank/DDBJ databases">
        <title>Section-level genome sequencing and comparative genomics of Aspergillus sections Usti and Cavernicolus.</title>
        <authorList>
            <consortium name="Lawrence Berkeley National Laboratory"/>
            <person name="Nybo J.L."/>
            <person name="Vesth T.C."/>
            <person name="Theobald S."/>
            <person name="Frisvad J.C."/>
            <person name="Larsen T.O."/>
            <person name="Kjaerboelling I."/>
            <person name="Rothschild-Mancinelli K."/>
            <person name="Lyhne E.K."/>
            <person name="Kogle M.E."/>
            <person name="Barry K."/>
            <person name="Clum A."/>
            <person name="Na H."/>
            <person name="Ledsgaard L."/>
            <person name="Lin J."/>
            <person name="Lipzen A."/>
            <person name="Kuo A."/>
            <person name="Riley R."/>
            <person name="Mondo S."/>
            <person name="LaButti K."/>
            <person name="Haridas S."/>
            <person name="Pangalinan J."/>
            <person name="Salamov A.A."/>
            <person name="Simmons B.A."/>
            <person name="Magnuson J.K."/>
            <person name="Chen J."/>
            <person name="Drula E."/>
            <person name="Henrissat B."/>
            <person name="Wiebenga A."/>
            <person name="Lubbers R.J."/>
            <person name="Gomes A.C."/>
            <person name="Macurrencykelacurrency M.R."/>
            <person name="Stajich J."/>
            <person name="Grigoriev I.V."/>
            <person name="Mortensen U.H."/>
            <person name="De vries R.P."/>
            <person name="Baker S.E."/>
            <person name="Andersen M.R."/>
        </authorList>
    </citation>
    <scope>NUCLEOTIDE SEQUENCE [LARGE SCALE GENOMIC DNA]</scope>
    <source>
        <strain evidence="4 5">CBS 756.74</strain>
    </source>
</reference>
<evidence type="ECO:0000256" key="1">
    <source>
        <dbReference type="ARBA" id="ARBA00022737"/>
    </source>
</evidence>
<accession>A0ABR4LBN3</accession>
<dbReference type="PROSITE" id="PS50088">
    <property type="entry name" value="ANK_REPEAT"/>
    <property type="match status" value="6"/>
</dbReference>
<dbReference type="RefSeq" id="XP_070906015.1">
    <property type="nucleotide sequence ID" value="XM_071038156.1"/>
</dbReference>
<feature type="repeat" description="ANK" evidence="3">
    <location>
        <begin position="224"/>
        <end position="256"/>
    </location>
</feature>
<dbReference type="Proteomes" id="UP001610444">
    <property type="component" value="Unassembled WGS sequence"/>
</dbReference>
<dbReference type="Gene3D" id="1.25.40.20">
    <property type="entry name" value="Ankyrin repeat-containing domain"/>
    <property type="match status" value="2"/>
</dbReference>
<dbReference type="Pfam" id="PF00023">
    <property type="entry name" value="Ank"/>
    <property type="match status" value="1"/>
</dbReference>
<dbReference type="GeneID" id="98153320"/>
<dbReference type="PRINTS" id="PR01415">
    <property type="entry name" value="ANKYRIN"/>
</dbReference>
<name>A0ABR4LBN3_9EURO</name>
<feature type="repeat" description="ANK" evidence="3">
    <location>
        <begin position="300"/>
        <end position="326"/>
    </location>
</feature>
<feature type="repeat" description="ANK" evidence="3">
    <location>
        <begin position="80"/>
        <end position="112"/>
    </location>
</feature>
<dbReference type="PANTHER" id="PTHR24166:SF48">
    <property type="entry name" value="PROTEIN VAPYRIN"/>
    <property type="match status" value="1"/>
</dbReference>
<keyword evidence="2 3" id="KW-0040">ANK repeat</keyword>
<dbReference type="PANTHER" id="PTHR24166">
    <property type="entry name" value="ROLLING PEBBLES, ISOFORM B"/>
    <property type="match status" value="1"/>
</dbReference>
<gene>
    <name evidence="4" type="ORF">BJX68DRAFT_223507</name>
</gene>
<dbReference type="Pfam" id="PF12796">
    <property type="entry name" value="Ank_2"/>
    <property type="match status" value="3"/>
</dbReference>